<accession>A0ACB0KP27</accession>
<evidence type="ECO:0000313" key="2">
    <source>
        <dbReference type="Proteomes" id="UP001177021"/>
    </source>
</evidence>
<protein>
    <submittedName>
        <fullName evidence="1">Uncharacterized protein</fullName>
    </submittedName>
</protein>
<keyword evidence="2" id="KW-1185">Reference proteome</keyword>
<sequence>MHLTLFLIILFLSFSVCTSRTLVAVEDPSSTQINISEKVSKNEEKEPLTSNGATKTEDIKVKNNIRHLKQENASHVPKNSGVSVYWSVPHSKQGKNPGFYSDYSRPKTRPPSHN</sequence>
<evidence type="ECO:0000313" key="1">
    <source>
        <dbReference type="EMBL" id="CAJ2657122.1"/>
    </source>
</evidence>
<comment type="caution">
    <text evidence="1">The sequence shown here is derived from an EMBL/GenBank/DDBJ whole genome shotgun (WGS) entry which is preliminary data.</text>
</comment>
<name>A0ACB0KP27_TRIPR</name>
<proteinExistence type="predicted"/>
<dbReference type="EMBL" id="CASHSV030000311">
    <property type="protein sequence ID" value="CAJ2657122.1"/>
    <property type="molecule type" value="Genomic_DNA"/>
</dbReference>
<organism evidence="1 2">
    <name type="scientific">Trifolium pratense</name>
    <name type="common">Red clover</name>
    <dbReference type="NCBI Taxonomy" id="57577"/>
    <lineage>
        <taxon>Eukaryota</taxon>
        <taxon>Viridiplantae</taxon>
        <taxon>Streptophyta</taxon>
        <taxon>Embryophyta</taxon>
        <taxon>Tracheophyta</taxon>
        <taxon>Spermatophyta</taxon>
        <taxon>Magnoliopsida</taxon>
        <taxon>eudicotyledons</taxon>
        <taxon>Gunneridae</taxon>
        <taxon>Pentapetalae</taxon>
        <taxon>rosids</taxon>
        <taxon>fabids</taxon>
        <taxon>Fabales</taxon>
        <taxon>Fabaceae</taxon>
        <taxon>Papilionoideae</taxon>
        <taxon>50 kb inversion clade</taxon>
        <taxon>NPAAA clade</taxon>
        <taxon>Hologalegina</taxon>
        <taxon>IRL clade</taxon>
        <taxon>Trifolieae</taxon>
        <taxon>Trifolium</taxon>
    </lineage>
</organism>
<gene>
    <name evidence="1" type="ORF">MILVUS5_LOCUS23746</name>
</gene>
<dbReference type="Proteomes" id="UP001177021">
    <property type="component" value="Unassembled WGS sequence"/>
</dbReference>
<reference evidence="1" key="1">
    <citation type="submission" date="2023-10" db="EMBL/GenBank/DDBJ databases">
        <authorList>
            <person name="Rodriguez Cubillos JULIANA M."/>
            <person name="De Vega J."/>
        </authorList>
    </citation>
    <scope>NUCLEOTIDE SEQUENCE</scope>
</reference>